<dbReference type="Pfam" id="PF07690">
    <property type="entry name" value="MFS_1"/>
    <property type="match status" value="1"/>
</dbReference>
<feature type="transmembrane region" description="Helical" evidence="6">
    <location>
        <begin position="386"/>
        <end position="406"/>
    </location>
</feature>
<keyword evidence="4 6" id="KW-1133">Transmembrane helix</keyword>
<organism evidence="8 9">
    <name type="scientific">Vanrija albida</name>
    <dbReference type="NCBI Taxonomy" id="181172"/>
    <lineage>
        <taxon>Eukaryota</taxon>
        <taxon>Fungi</taxon>
        <taxon>Dikarya</taxon>
        <taxon>Basidiomycota</taxon>
        <taxon>Agaricomycotina</taxon>
        <taxon>Tremellomycetes</taxon>
        <taxon>Trichosporonales</taxon>
        <taxon>Trichosporonaceae</taxon>
        <taxon>Vanrija</taxon>
    </lineage>
</organism>
<dbReference type="PROSITE" id="PS50850">
    <property type="entry name" value="MFS"/>
    <property type="match status" value="1"/>
</dbReference>
<evidence type="ECO:0000256" key="5">
    <source>
        <dbReference type="ARBA" id="ARBA00023136"/>
    </source>
</evidence>
<feature type="transmembrane region" description="Helical" evidence="6">
    <location>
        <begin position="363"/>
        <end position="380"/>
    </location>
</feature>
<feature type="transmembrane region" description="Helical" evidence="6">
    <location>
        <begin position="418"/>
        <end position="437"/>
    </location>
</feature>
<keyword evidence="2" id="KW-0813">Transport</keyword>
<sequence length="534" mass="59941">MASNEKDVKALDVTSVPSHDATITTPPNEKDRVPLNPLLEQYLAMNPADKAAFDAKLLRRIDWHLIPWMTILYLMSFLDRVNIGTAKLWNLERDLNLSSQQFANVTLVFFVSYVAFEIPSNLVLKKLRPSRYIPATVIIWSLFQIFMGLVTNYQGLVALRFLLGAAEAGLFPGLNFYLNGWYRREELAKRTSFFFGGAVLAGAFGGIFGWALGHMDGIGGKAGWAWIFIIEGLITFVCGVLSFWLIYDWPDRARFLTDMEREVVHYRLKADSGLGTQGKFSWKTVRRGFTDWKTWVFMLNYLGPAQCIYSQSMFAPSIVASLGTWTRPQSLLLSVPPYVVAFMTTMGTAYLSDKMLKRGIFNMFWGTLAVAGYIILMATHNAGAKYFAVFFTTLAIAPMISNTIVWTGNNFGSHYKKAVAMGMVFSSGNSGGIWAALAYRSKDAKPTNGQVPYLPGHATAMAFAAVNVITSVILWYGMRRENRRREREYGPAPGPEEQHNVDDPAYRAKWGLEGLSRDEILNLGDDHPAFRFIL</sequence>
<dbReference type="Gene3D" id="1.20.1250.20">
    <property type="entry name" value="MFS general substrate transporter like domains"/>
    <property type="match status" value="2"/>
</dbReference>
<dbReference type="InterPro" id="IPR020846">
    <property type="entry name" value="MFS_dom"/>
</dbReference>
<evidence type="ECO:0000259" key="7">
    <source>
        <dbReference type="PROSITE" id="PS50850"/>
    </source>
</evidence>
<dbReference type="PANTHER" id="PTHR43791:SF19">
    <property type="entry name" value="TRANSPORTER, PUTATIVE (AFU_ORTHOLOGUE AFUA_1G01812)-RELATED"/>
    <property type="match status" value="1"/>
</dbReference>
<dbReference type="PANTHER" id="PTHR43791">
    <property type="entry name" value="PERMEASE-RELATED"/>
    <property type="match status" value="1"/>
</dbReference>
<accession>A0ABR3PZ07</accession>
<name>A0ABR3PZ07_9TREE</name>
<dbReference type="InterPro" id="IPR036259">
    <property type="entry name" value="MFS_trans_sf"/>
</dbReference>
<keyword evidence="5 6" id="KW-0472">Membrane</keyword>
<feature type="transmembrane region" description="Helical" evidence="6">
    <location>
        <begin position="457"/>
        <end position="477"/>
    </location>
</feature>
<dbReference type="RefSeq" id="XP_069207637.1">
    <property type="nucleotide sequence ID" value="XM_069355566.1"/>
</dbReference>
<keyword evidence="9" id="KW-1185">Reference proteome</keyword>
<feature type="domain" description="Major facilitator superfamily (MFS) profile" evidence="7">
    <location>
        <begin position="65"/>
        <end position="482"/>
    </location>
</feature>
<evidence type="ECO:0000313" key="9">
    <source>
        <dbReference type="Proteomes" id="UP001565368"/>
    </source>
</evidence>
<feature type="transmembrane region" description="Helical" evidence="6">
    <location>
        <begin position="131"/>
        <end position="151"/>
    </location>
</feature>
<evidence type="ECO:0000256" key="1">
    <source>
        <dbReference type="ARBA" id="ARBA00004141"/>
    </source>
</evidence>
<evidence type="ECO:0000256" key="3">
    <source>
        <dbReference type="ARBA" id="ARBA00022692"/>
    </source>
</evidence>
<evidence type="ECO:0000256" key="2">
    <source>
        <dbReference type="ARBA" id="ARBA00022448"/>
    </source>
</evidence>
<feature type="transmembrane region" description="Helical" evidence="6">
    <location>
        <begin position="224"/>
        <end position="247"/>
    </location>
</feature>
<evidence type="ECO:0000256" key="4">
    <source>
        <dbReference type="ARBA" id="ARBA00022989"/>
    </source>
</evidence>
<evidence type="ECO:0000313" key="8">
    <source>
        <dbReference type="EMBL" id="KAL1407693.1"/>
    </source>
</evidence>
<dbReference type="InterPro" id="IPR011701">
    <property type="entry name" value="MFS"/>
</dbReference>
<gene>
    <name evidence="8" type="ORF">Q8F55_007126</name>
</gene>
<comment type="caution">
    <text evidence="8">The sequence shown here is derived from an EMBL/GenBank/DDBJ whole genome shotgun (WGS) entry which is preliminary data.</text>
</comment>
<evidence type="ECO:0000256" key="6">
    <source>
        <dbReference type="SAM" id="Phobius"/>
    </source>
</evidence>
<reference evidence="8 9" key="1">
    <citation type="submission" date="2023-08" db="EMBL/GenBank/DDBJ databases">
        <title>Annotated Genome Sequence of Vanrija albida AlHP1.</title>
        <authorList>
            <person name="Herzog R."/>
        </authorList>
    </citation>
    <scope>NUCLEOTIDE SEQUENCE [LARGE SCALE GENOMIC DNA]</scope>
    <source>
        <strain evidence="8 9">AlHP1</strain>
    </source>
</reference>
<comment type="subcellular location">
    <subcellularLocation>
        <location evidence="1">Membrane</location>
        <topology evidence="1">Multi-pass membrane protein</topology>
    </subcellularLocation>
</comment>
<feature type="transmembrane region" description="Helical" evidence="6">
    <location>
        <begin position="103"/>
        <end position="124"/>
    </location>
</feature>
<proteinExistence type="predicted"/>
<feature type="transmembrane region" description="Helical" evidence="6">
    <location>
        <begin position="157"/>
        <end position="180"/>
    </location>
</feature>
<dbReference type="SUPFAM" id="SSF103473">
    <property type="entry name" value="MFS general substrate transporter"/>
    <property type="match status" value="1"/>
</dbReference>
<dbReference type="Proteomes" id="UP001565368">
    <property type="component" value="Unassembled WGS sequence"/>
</dbReference>
<dbReference type="EMBL" id="JBBXJM010000005">
    <property type="protein sequence ID" value="KAL1407693.1"/>
    <property type="molecule type" value="Genomic_DNA"/>
</dbReference>
<feature type="transmembrane region" description="Helical" evidence="6">
    <location>
        <begin position="192"/>
        <end position="212"/>
    </location>
</feature>
<dbReference type="GeneID" id="95988169"/>
<feature type="transmembrane region" description="Helical" evidence="6">
    <location>
        <begin position="331"/>
        <end position="351"/>
    </location>
</feature>
<keyword evidence="3 6" id="KW-0812">Transmembrane</keyword>
<feature type="transmembrane region" description="Helical" evidence="6">
    <location>
        <begin position="65"/>
        <end position="83"/>
    </location>
</feature>
<protein>
    <recommendedName>
        <fullName evidence="7">Major facilitator superfamily (MFS) profile domain-containing protein</fullName>
    </recommendedName>
</protein>